<evidence type="ECO:0000313" key="2">
    <source>
        <dbReference type="EMBL" id="KAK5182797.1"/>
    </source>
</evidence>
<gene>
    <name evidence="2" type="ORF">LTR16_010190</name>
</gene>
<feature type="non-terminal residue" evidence="2">
    <location>
        <position position="91"/>
    </location>
</feature>
<name>A0ABR0LKA5_9PEZI</name>
<feature type="compositionally biased region" description="Acidic residues" evidence="1">
    <location>
        <begin position="45"/>
        <end position="57"/>
    </location>
</feature>
<comment type="caution">
    <text evidence="2">The sequence shown here is derived from an EMBL/GenBank/DDBJ whole genome shotgun (WGS) entry which is preliminary data.</text>
</comment>
<protein>
    <submittedName>
        <fullName evidence="2">Uncharacterized protein</fullName>
    </submittedName>
</protein>
<evidence type="ECO:0000256" key="1">
    <source>
        <dbReference type="SAM" id="MobiDB-lite"/>
    </source>
</evidence>
<keyword evidence="3" id="KW-1185">Reference proteome</keyword>
<reference evidence="2 3" key="1">
    <citation type="submission" date="2023-08" db="EMBL/GenBank/DDBJ databases">
        <title>Black Yeasts Isolated from many extreme environments.</title>
        <authorList>
            <person name="Coleine C."/>
            <person name="Stajich J.E."/>
            <person name="Selbmann L."/>
        </authorList>
    </citation>
    <scope>NUCLEOTIDE SEQUENCE [LARGE SCALE GENOMIC DNA]</scope>
    <source>
        <strain evidence="2 3">CCFEE 536</strain>
    </source>
</reference>
<evidence type="ECO:0000313" key="3">
    <source>
        <dbReference type="Proteomes" id="UP001357485"/>
    </source>
</evidence>
<proteinExistence type="predicted"/>
<dbReference type="Proteomes" id="UP001357485">
    <property type="component" value="Unassembled WGS sequence"/>
</dbReference>
<feature type="region of interest" description="Disordered" evidence="1">
    <location>
        <begin position="34"/>
        <end position="57"/>
    </location>
</feature>
<dbReference type="EMBL" id="JAVRRA010019249">
    <property type="protein sequence ID" value="KAK5182797.1"/>
    <property type="molecule type" value="Genomic_DNA"/>
</dbReference>
<accession>A0ABR0LKA5</accession>
<organism evidence="2 3">
    <name type="scientific">Cryomyces antarcticus</name>
    <dbReference type="NCBI Taxonomy" id="329879"/>
    <lineage>
        <taxon>Eukaryota</taxon>
        <taxon>Fungi</taxon>
        <taxon>Dikarya</taxon>
        <taxon>Ascomycota</taxon>
        <taxon>Pezizomycotina</taxon>
        <taxon>Dothideomycetes</taxon>
        <taxon>Dothideomycetes incertae sedis</taxon>
        <taxon>Cryomyces</taxon>
    </lineage>
</organism>
<sequence length="91" mass="9732">MALRHSALYLALAAGDPSTVFQGLADVARVSKAPETPRDKVIVSDSEEEEEEEEQDLALDSTVMVEADGNIDLDHAHMEPLGFDLPDPGAA</sequence>